<evidence type="ECO:0000313" key="1">
    <source>
        <dbReference type="EMBL" id="GAA3986684.1"/>
    </source>
</evidence>
<name>A0ABP7QRV9_9ACTN</name>
<dbReference type="EMBL" id="BAABCQ010000072">
    <property type="protein sequence ID" value="GAA3986684.1"/>
    <property type="molecule type" value="Genomic_DNA"/>
</dbReference>
<proteinExistence type="predicted"/>
<reference evidence="2" key="1">
    <citation type="journal article" date="2019" name="Int. J. Syst. Evol. Microbiol.">
        <title>The Global Catalogue of Microorganisms (GCM) 10K type strain sequencing project: providing services to taxonomists for standard genome sequencing and annotation.</title>
        <authorList>
            <consortium name="The Broad Institute Genomics Platform"/>
            <consortium name="The Broad Institute Genome Sequencing Center for Infectious Disease"/>
            <person name="Wu L."/>
            <person name="Ma J."/>
        </authorList>
    </citation>
    <scope>NUCLEOTIDE SEQUENCE [LARGE SCALE GENOMIC DNA]</scope>
    <source>
        <strain evidence="2">JCM 17027</strain>
    </source>
</reference>
<protein>
    <submittedName>
        <fullName evidence="1">Uncharacterized protein</fullName>
    </submittedName>
</protein>
<dbReference type="Proteomes" id="UP001500034">
    <property type="component" value="Unassembled WGS sequence"/>
</dbReference>
<sequence>MDEVDLAQVRLCGVLRDARAVLDRHTGVHVPLHTESGEQSDAVPVRLGERVLPVAADRRPRVLRRLRRLRALRVADGLTR</sequence>
<evidence type="ECO:0000313" key="2">
    <source>
        <dbReference type="Proteomes" id="UP001500034"/>
    </source>
</evidence>
<organism evidence="1 2">
    <name type="scientific">Streptomyces marokkonensis</name>
    <dbReference type="NCBI Taxonomy" id="324855"/>
    <lineage>
        <taxon>Bacteria</taxon>
        <taxon>Bacillati</taxon>
        <taxon>Actinomycetota</taxon>
        <taxon>Actinomycetes</taxon>
        <taxon>Kitasatosporales</taxon>
        <taxon>Streptomycetaceae</taxon>
        <taxon>Streptomyces</taxon>
    </lineage>
</organism>
<accession>A0ABP7QRV9</accession>
<gene>
    <name evidence="1" type="ORF">GCM10022384_38400</name>
</gene>
<keyword evidence="2" id="KW-1185">Reference proteome</keyword>
<comment type="caution">
    <text evidence="1">The sequence shown here is derived from an EMBL/GenBank/DDBJ whole genome shotgun (WGS) entry which is preliminary data.</text>
</comment>